<evidence type="ECO:0000313" key="2">
    <source>
        <dbReference type="Proteomes" id="UP000010077"/>
    </source>
</evidence>
<organism evidence="1 2">
    <name type="scientific">Candidatus Endolissoclinum faulkneri L2</name>
    <dbReference type="NCBI Taxonomy" id="1193729"/>
    <lineage>
        <taxon>Bacteria</taxon>
        <taxon>Pseudomonadati</taxon>
        <taxon>Pseudomonadota</taxon>
        <taxon>Alphaproteobacteria</taxon>
        <taxon>Rhodospirillales</taxon>
        <taxon>Rhodospirillaceae</taxon>
        <taxon>Candidatus Endolissoclinum</taxon>
    </lineage>
</organism>
<accession>K7ZDC2</accession>
<dbReference type="HOGENOM" id="CLU_3213815_0_0_5"/>
<sequence length="44" mass="5304">MRYVKRKTMSDRVNSHCLIINLNLIIAMKCYENSFIWINKKDSL</sequence>
<dbReference type="AlphaFoldDB" id="K7ZDC2"/>
<reference evidence="1 2" key="1">
    <citation type="journal article" date="2012" name="Proc. Natl. Acad. Sci. U.S.A.">
        <title>Genome streamlining and chemical defense in a coral reef symbiosis.</title>
        <authorList>
            <person name="Kwan J.C."/>
            <person name="Donia M.S."/>
            <person name="Han A.W."/>
            <person name="Hirose E."/>
            <person name="Haygood M.G."/>
            <person name="Schmidt E.W."/>
        </authorList>
    </citation>
    <scope>NUCLEOTIDE SEQUENCE [LARGE SCALE GENOMIC DNA]</scope>
    <source>
        <strain evidence="1 2">L2</strain>
    </source>
</reference>
<name>K7ZDC2_9PROT</name>
<gene>
    <name evidence="1" type="ORF">A1OE_1221</name>
</gene>
<protein>
    <submittedName>
        <fullName evidence="1">Uncharacterized protein</fullName>
    </submittedName>
</protein>
<evidence type="ECO:0000313" key="1">
    <source>
        <dbReference type="EMBL" id="AFX99396.1"/>
    </source>
</evidence>
<dbReference type="KEGG" id="thal:A1OE_1221"/>
<dbReference type="EMBL" id="CP003539">
    <property type="protein sequence ID" value="AFX99396.1"/>
    <property type="molecule type" value="Genomic_DNA"/>
</dbReference>
<dbReference type="Proteomes" id="UP000010077">
    <property type="component" value="Chromosome"/>
</dbReference>
<proteinExistence type="predicted"/>
<keyword evidence="2" id="KW-1185">Reference proteome</keyword>